<reference evidence="2" key="1">
    <citation type="submission" date="2023-05" db="EMBL/GenBank/DDBJ databases">
        <authorList>
            <person name="Zhang X."/>
        </authorList>
    </citation>
    <scope>NUCLEOTIDE SEQUENCE</scope>
    <source>
        <strain evidence="2">YF14B1</strain>
    </source>
</reference>
<gene>
    <name evidence="2" type="ORF">QNI16_08145</name>
</gene>
<comment type="caution">
    <text evidence="2">The sequence shown here is derived from an EMBL/GenBank/DDBJ whole genome shotgun (WGS) entry which is preliminary data.</text>
</comment>
<keyword evidence="1" id="KW-1133">Transmembrane helix</keyword>
<dbReference type="AlphaFoldDB" id="A0AAE3U5N2"/>
<evidence type="ECO:0000313" key="2">
    <source>
        <dbReference type="EMBL" id="MDJ1480451.1"/>
    </source>
</evidence>
<feature type="transmembrane region" description="Helical" evidence="1">
    <location>
        <begin position="6"/>
        <end position="22"/>
    </location>
</feature>
<keyword evidence="1" id="KW-0472">Membrane</keyword>
<dbReference type="Proteomes" id="UP001241110">
    <property type="component" value="Unassembled WGS sequence"/>
</dbReference>
<accession>A0AAE3U5N2</accession>
<organism evidence="2 3">
    <name type="scientific">Xanthocytophaga flava</name>
    <dbReference type="NCBI Taxonomy" id="3048013"/>
    <lineage>
        <taxon>Bacteria</taxon>
        <taxon>Pseudomonadati</taxon>
        <taxon>Bacteroidota</taxon>
        <taxon>Cytophagia</taxon>
        <taxon>Cytophagales</taxon>
        <taxon>Rhodocytophagaceae</taxon>
        <taxon>Xanthocytophaga</taxon>
    </lineage>
</organism>
<sequence length="60" mass="6581">MAENIIIGIIFFSALAYLFTVVRKQFSTKSTGCAKGCGGACSTIDFKKIEVEMQKNKQTI</sequence>
<evidence type="ECO:0000313" key="3">
    <source>
        <dbReference type="Proteomes" id="UP001241110"/>
    </source>
</evidence>
<dbReference type="Pfam" id="PF12669">
    <property type="entry name" value="FeoB_associated"/>
    <property type="match status" value="1"/>
</dbReference>
<dbReference type="EMBL" id="JASJOS010000003">
    <property type="protein sequence ID" value="MDJ1480451.1"/>
    <property type="molecule type" value="Genomic_DNA"/>
</dbReference>
<dbReference type="RefSeq" id="WP_313977140.1">
    <property type="nucleotide sequence ID" value="NZ_JASJOS010000003.1"/>
</dbReference>
<protein>
    <submittedName>
        <fullName evidence="2">FeoB-associated Cys-rich membrane protein</fullName>
    </submittedName>
</protein>
<keyword evidence="1" id="KW-0812">Transmembrane</keyword>
<proteinExistence type="predicted"/>
<name>A0AAE3U5N2_9BACT</name>
<evidence type="ECO:0000256" key="1">
    <source>
        <dbReference type="SAM" id="Phobius"/>
    </source>
</evidence>